<dbReference type="AlphaFoldDB" id="A0A1C1YR36"/>
<accession>A0A1C1YR36</accession>
<dbReference type="CDD" id="cd01062">
    <property type="entry name" value="RNase_T2_prok"/>
    <property type="match status" value="1"/>
</dbReference>
<comment type="caution">
    <text evidence="3">The sequence shown here is derived from an EMBL/GenBank/DDBJ whole genome shotgun (WGS) entry which is preliminary data.</text>
</comment>
<dbReference type="PROSITE" id="PS00530">
    <property type="entry name" value="RNASE_T2_1"/>
    <property type="match status" value="1"/>
</dbReference>
<dbReference type="PANTHER" id="PTHR11240">
    <property type="entry name" value="RIBONUCLEASE T2"/>
    <property type="match status" value="1"/>
</dbReference>
<organism evidence="3 4">
    <name type="scientific">Hoeflea olei</name>
    <dbReference type="NCBI Taxonomy" id="1480615"/>
    <lineage>
        <taxon>Bacteria</taxon>
        <taxon>Pseudomonadati</taxon>
        <taxon>Pseudomonadota</taxon>
        <taxon>Alphaproteobacteria</taxon>
        <taxon>Hyphomicrobiales</taxon>
        <taxon>Rhizobiaceae</taxon>
        <taxon>Hoeflea</taxon>
    </lineage>
</organism>
<dbReference type="Gene3D" id="3.90.730.10">
    <property type="entry name" value="Ribonuclease T2-like"/>
    <property type="match status" value="1"/>
</dbReference>
<comment type="similarity">
    <text evidence="1 2">Belongs to the RNase T2 family.</text>
</comment>
<dbReference type="InterPro" id="IPR039378">
    <property type="entry name" value="RNase_T2_prok"/>
</dbReference>
<evidence type="ECO:0000256" key="1">
    <source>
        <dbReference type="ARBA" id="ARBA00007469"/>
    </source>
</evidence>
<proteinExistence type="inferred from homology"/>
<gene>
    <name evidence="3" type="ORF">AWJ14_15330</name>
</gene>
<evidence type="ECO:0000313" key="4">
    <source>
        <dbReference type="Proteomes" id="UP000094795"/>
    </source>
</evidence>
<dbReference type="GO" id="GO:0003723">
    <property type="term" value="F:RNA binding"/>
    <property type="evidence" value="ECO:0007669"/>
    <property type="project" value="InterPro"/>
</dbReference>
<dbReference type="GO" id="GO:0006401">
    <property type="term" value="P:RNA catabolic process"/>
    <property type="evidence" value="ECO:0007669"/>
    <property type="project" value="UniProtKB-ARBA"/>
</dbReference>
<dbReference type="STRING" id="1480615.AWJ14_15330"/>
<dbReference type="SUPFAM" id="SSF55895">
    <property type="entry name" value="Ribonuclease Rh-like"/>
    <property type="match status" value="1"/>
</dbReference>
<dbReference type="PANTHER" id="PTHR11240:SF22">
    <property type="entry name" value="RIBONUCLEASE T2"/>
    <property type="match status" value="1"/>
</dbReference>
<dbReference type="InterPro" id="IPR033130">
    <property type="entry name" value="RNase_T2_His_AS_2"/>
</dbReference>
<dbReference type="InterPro" id="IPR001568">
    <property type="entry name" value="RNase_T2-like"/>
</dbReference>
<dbReference type="InterPro" id="IPR018188">
    <property type="entry name" value="RNase_T2_His_AS_1"/>
</dbReference>
<dbReference type="InterPro" id="IPR036430">
    <property type="entry name" value="RNase_T2-like_sf"/>
</dbReference>
<dbReference type="OrthoDB" id="4720638at2"/>
<protein>
    <submittedName>
        <fullName evidence="3">Ribonuclease</fullName>
    </submittedName>
</protein>
<keyword evidence="4" id="KW-1185">Reference proteome</keyword>
<dbReference type="Proteomes" id="UP000094795">
    <property type="component" value="Unassembled WGS sequence"/>
</dbReference>
<dbReference type="EMBL" id="LQZT01000049">
    <property type="protein sequence ID" value="OCW55876.1"/>
    <property type="molecule type" value="Genomic_DNA"/>
</dbReference>
<name>A0A1C1YR36_9HYPH</name>
<dbReference type="GO" id="GO:0033897">
    <property type="term" value="F:ribonuclease T2 activity"/>
    <property type="evidence" value="ECO:0007669"/>
    <property type="project" value="InterPro"/>
</dbReference>
<evidence type="ECO:0000256" key="2">
    <source>
        <dbReference type="RuleBase" id="RU004328"/>
    </source>
</evidence>
<dbReference type="PROSITE" id="PS00531">
    <property type="entry name" value="RNASE_T2_2"/>
    <property type="match status" value="1"/>
</dbReference>
<sequence>MTPRAWAAADEPVPDLPLGGGFDFYVLSLSWSPAYCRLEGANANRDQCANRDLGFVVHGLWPQFETGYPQYCPSRLSERVPDWVGRRYTDIMPSLGLIGHQWRKHGTCSRLSHSDYFRVTRAARERITVPPAFTPDNPPARIDAVEVEDAFIAANPGMTRDGIAVSCQSGLLREVRICMTLTLRLRDCPEVDQAGCMLPDLEVPDSD</sequence>
<evidence type="ECO:0000313" key="3">
    <source>
        <dbReference type="EMBL" id="OCW55876.1"/>
    </source>
</evidence>
<reference evidence="3 4" key="1">
    <citation type="submission" date="2015-12" db="EMBL/GenBank/DDBJ databases">
        <authorList>
            <person name="Shamseldin A."/>
            <person name="Moawad H."/>
            <person name="Abd El-Rahim W.M."/>
            <person name="Sadowsky M.J."/>
        </authorList>
    </citation>
    <scope>NUCLEOTIDE SEQUENCE [LARGE SCALE GENOMIC DNA]</scope>
    <source>
        <strain evidence="3 4">JC234</strain>
    </source>
</reference>
<dbReference type="Pfam" id="PF00445">
    <property type="entry name" value="Ribonuclease_T2"/>
    <property type="match status" value="1"/>
</dbReference>